<dbReference type="Proteomes" id="UP001063166">
    <property type="component" value="Unassembled WGS sequence"/>
</dbReference>
<comment type="caution">
    <text evidence="1">The sequence shown here is derived from an EMBL/GenBank/DDBJ whole genome shotgun (WGS) entry which is preliminary data.</text>
</comment>
<organism evidence="1 2">
    <name type="scientific">Lyophyllum shimeji</name>
    <name type="common">Hon-shimeji</name>
    <name type="synonym">Tricholoma shimeji</name>
    <dbReference type="NCBI Taxonomy" id="47721"/>
    <lineage>
        <taxon>Eukaryota</taxon>
        <taxon>Fungi</taxon>
        <taxon>Dikarya</taxon>
        <taxon>Basidiomycota</taxon>
        <taxon>Agaricomycotina</taxon>
        <taxon>Agaricomycetes</taxon>
        <taxon>Agaricomycetidae</taxon>
        <taxon>Agaricales</taxon>
        <taxon>Tricholomatineae</taxon>
        <taxon>Lyophyllaceae</taxon>
        <taxon>Lyophyllum</taxon>
    </lineage>
</organism>
<proteinExistence type="predicted"/>
<gene>
    <name evidence="1" type="ORF">LshimejAT787_1303080</name>
</gene>
<name>A0A9P3USP3_LYOSH</name>
<keyword evidence="2" id="KW-1185">Reference proteome</keyword>
<dbReference type="EMBL" id="BRPK01000013">
    <property type="protein sequence ID" value="GLB43407.1"/>
    <property type="molecule type" value="Genomic_DNA"/>
</dbReference>
<dbReference type="AlphaFoldDB" id="A0A9P3USP3"/>
<evidence type="ECO:0000313" key="1">
    <source>
        <dbReference type="EMBL" id="GLB43407.1"/>
    </source>
</evidence>
<sequence length="210" mass="23722">MFCSSKKQNVCGAARNYRTWKSRSLKPHTAAILWRKVNFQCFPLFAAEPSLLPYADTTPAKCGISSKDDGFTQLNTVRTIRSALENISFFKEHHTQTKMKFAITASIAAFVAGRTVSAMPSRFQIIQFTEICNRLCFSLPPPCLGPGWSAKKFGIAGLAARAVSLMPMRTEWRIKNSRLWSTERSLGYDTAYKPCQLGLLRRVDMYYVSR</sequence>
<evidence type="ECO:0000313" key="2">
    <source>
        <dbReference type="Proteomes" id="UP001063166"/>
    </source>
</evidence>
<reference evidence="1" key="1">
    <citation type="submission" date="2022-07" db="EMBL/GenBank/DDBJ databases">
        <title>The genome of Lyophyllum shimeji provides insight into the initial evolution of ectomycorrhizal fungal genome.</title>
        <authorList>
            <person name="Kobayashi Y."/>
            <person name="Shibata T."/>
            <person name="Hirakawa H."/>
            <person name="Shigenobu S."/>
            <person name="Nishiyama T."/>
            <person name="Yamada A."/>
            <person name="Hasebe M."/>
            <person name="Kawaguchi M."/>
        </authorList>
    </citation>
    <scope>NUCLEOTIDE SEQUENCE</scope>
    <source>
        <strain evidence="1">AT787</strain>
    </source>
</reference>
<protein>
    <submittedName>
        <fullName evidence="1">Uncharacterized protein</fullName>
    </submittedName>
</protein>
<accession>A0A9P3USP3</accession>